<evidence type="ECO:0000256" key="7">
    <source>
        <dbReference type="HAMAP-Rule" id="MF_00210"/>
    </source>
</evidence>
<keyword evidence="5 7" id="KW-0057">Aromatic amino acid biosynthesis</keyword>
<comment type="similarity">
    <text evidence="2 7">Belongs to the EPSP synthase family.</text>
</comment>
<comment type="catalytic activity">
    <reaction evidence="6">
        <text>3-phosphoshikimate + phosphoenolpyruvate = 5-O-(1-carboxyvinyl)-3-phosphoshikimate + phosphate</text>
        <dbReference type="Rhea" id="RHEA:21256"/>
        <dbReference type="ChEBI" id="CHEBI:43474"/>
        <dbReference type="ChEBI" id="CHEBI:57701"/>
        <dbReference type="ChEBI" id="CHEBI:58702"/>
        <dbReference type="ChEBI" id="CHEBI:145989"/>
        <dbReference type="EC" id="2.5.1.19"/>
    </reaction>
    <physiologicalReaction direction="left-to-right" evidence="6">
        <dbReference type="Rhea" id="RHEA:21257"/>
    </physiologicalReaction>
</comment>
<dbReference type="InterPro" id="IPR006264">
    <property type="entry name" value="EPSP_synthase"/>
</dbReference>
<feature type="binding site" evidence="7">
    <location>
        <position position="168"/>
    </location>
    <ligand>
        <name>3-phosphoshikimate</name>
        <dbReference type="ChEBI" id="CHEBI:145989"/>
    </ligand>
</feature>
<keyword evidence="4 7" id="KW-0808">Transferase</keyword>
<keyword evidence="7" id="KW-0963">Cytoplasm</keyword>
<feature type="binding site" evidence="7">
    <location>
        <position position="347"/>
    </location>
    <ligand>
        <name>phosphoenolpyruvate</name>
        <dbReference type="ChEBI" id="CHEBI:58702"/>
    </ligand>
</feature>
<comment type="pathway">
    <text evidence="1 7">Metabolic intermediate biosynthesis; chorismate biosynthesis; chorismate from D-erythrose 4-phosphate and phosphoenolpyruvate: step 6/7.</text>
</comment>
<feature type="binding site" evidence="7">
    <location>
        <position position="22"/>
    </location>
    <ligand>
        <name>3-phosphoshikimate</name>
        <dbReference type="ChEBI" id="CHEBI:145989"/>
    </ligand>
</feature>
<dbReference type="PANTHER" id="PTHR21090">
    <property type="entry name" value="AROM/DEHYDROQUINATE SYNTHASE"/>
    <property type="match status" value="1"/>
</dbReference>
<dbReference type="PANTHER" id="PTHR21090:SF5">
    <property type="entry name" value="PENTAFUNCTIONAL AROM POLYPEPTIDE"/>
    <property type="match status" value="1"/>
</dbReference>
<dbReference type="PIRSF" id="PIRSF000505">
    <property type="entry name" value="EPSPS"/>
    <property type="match status" value="1"/>
</dbReference>
<feature type="binding site" evidence="7">
    <location>
        <position position="343"/>
    </location>
    <ligand>
        <name>3-phosphoshikimate</name>
        <dbReference type="ChEBI" id="CHEBI:145989"/>
    </ligand>
</feature>
<dbReference type="PROSITE" id="PS00885">
    <property type="entry name" value="EPSP_SYNTHASE_2"/>
    <property type="match status" value="1"/>
</dbReference>
<dbReference type="RefSeq" id="WP_089611175.1">
    <property type="nucleotide sequence ID" value="NZ_CP022121.1"/>
</dbReference>
<proteinExistence type="inferred from homology"/>
<feature type="active site" description="Proton acceptor" evidence="7">
    <location>
        <position position="316"/>
    </location>
</feature>
<dbReference type="EC" id="2.5.1.19" evidence="7"/>
<dbReference type="InterPro" id="IPR001986">
    <property type="entry name" value="Enolpyruvate_Tfrase_dom"/>
</dbReference>
<comment type="subcellular location">
    <subcellularLocation>
        <location evidence="7">Cytoplasm</location>
    </subcellularLocation>
</comment>
<comment type="function">
    <text evidence="7">Catalyzes the transfer of the enolpyruvyl moiety of phosphoenolpyruvate (PEP) to the 5-hydroxyl of shikimate-3-phosphate (S3P) to produce enolpyruvyl shikimate-3-phosphate and inorganic phosphate.</text>
</comment>
<comment type="caution">
    <text evidence="9">The sequence shown here is derived from an EMBL/GenBank/DDBJ whole genome shotgun (WGS) entry which is preliminary data.</text>
</comment>
<accession>A0ABT1Y4R7</accession>
<keyword evidence="10" id="KW-1185">Reference proteome</keyword>
<feature type="binding site" evidence="7">
    <location>
        <position position="27"/>
    </location>
    <ligand>
        <name>3-phosphoshikimate</name>
        <dbReference type="ChEBI" id="CHEBI:145989"/>
    </ligand>
</feature>
<dbReference type="Gene3D" id="3.65.10.10">
    <property type="entry name" value="Enolpyruvate transferase domain"/>
    <property type="match status" value="2"/>
</dbReference>
<dbReference type="Proteomes" id="UP001524944">
    <property type="component" value="Unassembled WGS sequence"/>
</dbReference>
<sequence length="429" mass="45610">MEEIIKGTNRKIQGNIKVPGDKSISHRSVLLGSIAEGITEVEGFLMGEDCLSTVDCVRKLGIDVTVRPSGQLTIHGKGLLGWKEPLEVLDAGNSGTTLRLILGLLAGQPFHSIIKGDASLSSRPMGRVVKPLSLMGAVSDGRENGNKAPLGIRGGNLHPISYSSPVASAQIKSALLLAGLYAEGTTTVEEPEKSRDHTERMLSSFGAKILSQDKKSSVQGFPELRGQKIIVPGDISSAAFFMVAAAITPGSELILEHVGINPTRKGIIDVLQKMGGKINLENQRIEAGEPVADVVVQYSPLHGVTVAGEEIPRLIDEIPILAVAAGFAEGETIIKDAGELKVKETDRIDAITSQLALLGMDIKPQEDGMIIQGGRPLKGAPVNSFFDHRIAMALAVAGTRAKGETVIQQGECVNISFPDFYQLLRKLTL</sequence>
<keyword evidence="3 7" id="KW-0028">Amino-acid biosynthesis</keyword>
<dbReference type="InterPro" id="IPR023193">
    <property type="entry name" value="EPSP_synthase_CS"/>
</dbReference>
<feature type="binding site" evidence="7">
    <location>
        <position position="170"/>
    </location>
    <ligand>
        <name>3-phosphoshikimate</name>
        <dbReference type="ChEBI" id="CHEBI:145989"/>
    </ligand>
</feature>
<dbReference type="GO" id="GO:0003866">
    <property type="term" value="F:3-phosphoshikimate 1-carboxyvinyltransferase activity"/>
    <property type="evidence" value="ECO:0007669"/>
    <property type="project" value="UniProtKB-EC"/>
</dbReference>
<evidence type="ECO:0000313" key="10">
    <source>
        <dbReference type="Proteomes" id="UP001524944"/>
    </source>
</evidence>
<evidence type="ECO:0000256" key="5">
    <source>
        <dbReference type="ARBA" id="ARBA00023141"/>
    </source>
</evidence>
<dbReference type="InterPro" id="IPR013792">
    <property type="entry name" value="RNA3'P_cycl/enolpyr_Trfase_a/b"/>
</dbReference>
<comment type="caution">
    <text evidence="7">Lacks conserved residue(s) required for the propagation of feature annotation.</text>
</comment>
<feature type="binding site" evidence="7">
    <location>
        <position position="123"/>
    </location>
    <ligand>
        <name>phosphoenolpyruvate</name>
        <dbReference type="ChEBI" id="CHEBI:58702"/>
    </ligand>
</feature>
<feature type="binding site" evidence="7">
    <location>
        <position position="23"/>
    </location>
    <ligand>
        <name>3-phosphoshikimate</name>
        <dbReference type="ChEBI" id="CHEBI:145989"/>
    </ligand>
</feature>
<reference evidence="9 10" key="1">
    <citation type="submission" date="2022-08" db="EMBL/GenBank/DDBJ databases">
        <title>Proteogenomics of the novel Dehalobacterium formicoaceticum strain EZ94 highlights a key role of methyltransferases during anaerobic dichloromethane degradation.</title>
        <authorList>
            <person name="Wasmund K."/>
        </authorList>
    </citation>
    <scope>NUCLEOTIDE SEQUENCE [LARGE SCALE GENOMIC DNA]</scope>
    <source>
        <strain evidence="9 10">EZ94</strain>
    </source>
</reference>
<dbReference type="EMBL" id="JANPWE010000004">
    <property type="protein sequence ID" value="MCR6545864.1"/>
    <property type="molecule type" value="Genomic_DNA"/>
</dbReference>
<dbReference type="CDD" id="cd01556">
    <property type="entry name" value="EPSP_synthase"/>
    <property type="match status" value="1"/>
</dbReference>
<feature type="binding site" evidence="7">
    <location>
        <position position="389"/>
    </location>
    <ligand>
        <name>phosphoenolpyruvate</name>
        <dbReference type="ChEBI" id="CHEBI:58702"/>
    </ligand>
</feature>
<evidence type="ECO:0000256" key="6">
    <source>
        <dbReference type="ARBA" id="ARBA00044633"/>
    </source>
</evidence>
<feature type="binding site" evidence="7">
    <location>
        <position position="170"/>
    </location>
    <ligand>
        <name>phosphoenolpyruvate</name>
        <dbReference type="ChEBI" id="CHEBI:58702"/>
    </ligand>
</feature>
<name>A0ABT1Y4R7_9FIRM</name>
<feature type="binding site" evidence="7">
    <location>
        <position position="22"/>
    </location>
    <ligand>
        <name>phosphoenolpyruvate</name>
        <dbReference type="ChEBI" id="CHEBI:58702"/>
    </ligand>
</feature>
<gene>
    <name evidence="7 9" type="primary">aroA</name>
    <name evidence="9" type="ORF">NVS47_10135</name>
</gene>
<evidence type="ECO:0000313" key="9">
    <source>
        <dbReference type="EMBL" id="MCR6545864.1"/>
    </source>
</evidence>
<dbReference type="HAMAP" id="MF_00210">
    <property type="entry name" value="EPSP_synth"/>
    <property type="match status" value="1"/>
</dbReference>
<evidence type="ECO:0000256" key="3">
    <source>
        <dbReference type="ARBA" id="ARBA00022605"/>
    </source>
</evidence>
<organism evidence="9 10">
    <name type="scientific">Dehalobacterium formicoaceticum</name>
    <dbReference type="NCBI Taxonomy" id="51515"/>
    <lineage>
        <taxon>Bacteria</taxon>
        <taxon>Bacillati</taxon>
        <taxon>Bacillota</taxon>
        <taxon>Clostridia</taxon>
        <taxon>Eubacteriales</taxon>
        <taxon>Peptococcaceae</taxon>
        <taxon>Dehalobacterium</taxon>
    </lineage>
</organism>
<feature type="domain" description="Enolpyruvate transferase" evidence="8">
    <location>
        <begin position="10"/>
        <end position="422"/>
    </location>
</feature>
<evidence type="ECO:0000256" key="4">
    <source>
        <dbReference type="ARBA" id="ARBA00022679"/>
    </source>
</evidence>
<protein>
    <recommendedName>
        <fullName evidence="7">3-phosphoshikimate 1-carboxyvinyltransferase</fullName>
        <ecNumber evidence="7">2.5.1.19</ecNumber>
    </recommendedName>
    <alternativeName>
        <fullName evidence="7">5-enolpyruvylshikimate-3-phosphate synthase</fullName>
        <shortName evidence="7">EPSP synthase</shortName>
        <shortName evidence="7">EPSPS</shortName>
    </alternativeName>
</protein>
<evidence type="ECO:0000259" key="8">
    <source>
        <dbReference type="Pfam" id="PF00275"/>
    </source>
</evidence>
<evidence type="ECO:0000256" key="2">
    <source>
        <dbReference type="ARBA" id="ARBA00009948"/>
    </source>
</evidence>
<feature type="binding site" evidence="7">
    <location>
        <position position="95"/>
    </location>
    <ligand>
        <name>phosphoenolpyruvate</name>
        <dbReference type="ChEBI" id="CHEBI:58702"/>
    </ligand>
</feature>
<comment type="subunit">
    <text evidence="7">Monomer.</text>
</comment>
<dbReference type="InterPro" id="IPR036968">
    <property type="entry name" value="Enolpyruvate_Tfrase_sf"/>
</dbReference>
<dbReference type="Pfam" id="PF00275">
    <property type="entry name" value="EPSP_synthase"/>
    <property type="match status" value="1"/>
</dbReference>
<dbReference type="SUPFAM" id="SSF55205">
    <property type="entry name" value="EPT/RTPC-like"/>
    <property type="match status" value="1"/>
</dbReference>
<feature type="binding site" evidence="7">
    <location>
        <position position="316"/>
    </location>
    <ligand>
        <name>3-phosphoshikimate</name>
        <dbReference type="ChEBI" id="CHEBI:145989"/>
    </ligand>
</feature>
<evidence type="ECO:0000256" key="1">
    <source>
        <dbReference type="ARBA" id="ARBA00004811"/>
    </source>
</evidence>
<dbReference type="PROSITE" id="PS00104">
    <property type="entry name" value="EPSP_SYNTHASE_1"/>
    <property type="match status" value="1"/>
</dbReference>
<dbReference type="NCBIfam" id="TIGR01356">
    <property type="entry name" value="aroA"/>
    <property type="match status" value="1"/>
</dbReference>